<protein>
    <submittedName>
        <fullName evidence="2">Uncharacterized protein</fullName>
    </submittedName>
</protein>
<proteinExistence type="predicted"/>
<evidence type="ECO:0000313" key="3">
    <source>
        <dbReference type="Proteomes" id="UP000181980"/>
    </source>
</evidence>
<dbReference type="AlphaFoldDB" id="A0A1H5KA85"/>
<evidence type="ECO:0000313" key="2">
    <source>
        <dbReference type="EMBL" id="SEE61705.1"/>
    </source>
</evidence>
<feature type="region of interest" description="Disordered" evidence="1">
    <location>
        <begin position="244"/>
        <end position="297"/>
    </location>
</feature>
<dbReference type="Proteomes" id="UP000181980">
    <property type="component" value="Unassembled WGS sequence"/>
</dbReference>
<feature type="compositionally biased region" description="Basic and acidic residues" evidence="1">
    <location>
        <begin position="278"/>
        <end position="297"/>
    </location>
</feature>
<gene>
    <name evidence="2" type="ORF">SAMN04488561_1968</name>
</gene>
<name>A0A1H5KA85_9ACTN</name>
<organism evidence="2 3">
    <name type="scientific">Jiangella alba</name>
    <dbReference type="NCBI Taxonomy" id="561176"/>
    <lineage>
        <taxon>Bacteria</taxon>
        <taxon>Bacillati</taxon>
        <taxon>Actinomycetota</taxon>
        <taxon>Actinomycetes</taxon>
        <taxon>Jiangellales</taxon>
        <taxon>Jiangellaceae</taxon>
        <taxon>Jiangella</taxon>
    </lineage>
</organism>
<reference evidence="3" key="1">
    <citation type="submission" date="2016-10" db="EMBL/GenBank/DDBJ databases">
        <authorList>
            <person name="Varghese N."/>
            <person name="Submissions S."/>
        </authorList>
    </citation>
    <scope>NUCLEOTIDE SEQUENCE [LARGE SCALE GENOMIC DNA]</scope>
    <source>
        <strain evidence="3">DSM 45237</strain>
    </source>
</reference>
<evidence type="ECO:0000256" key="1">
    <source>
        <dbReference type="SAM" id="MobiDB-lite"/>
    </source>
</evidence>
<dbReference type="EMBL" id="FNUC01000003">
    <property type="protein sequence ID" value="SEE61705.1"/>
    <property type="molecule type" value="Genomic_DNA"/>
</dbReference>
<accession>A0A1H5KA85</accession>
<keyword evidence="3" id="KW-1185">Reference proteome</keyword>
<sequence>MGSVLPEWFLGFLVAGVSVGRFRFAGLSLAGSAALACPLLLSIVEGAGGRLKRTSLLALRAVGGPLDPAARAPVKAASGGRPNNGPGLLGLLVFWFAGRSRVRFAHGHRLRCWPRSVGRSRVRFAHGHRLRCWPRSVGRSRVRFAHGHRLRCWPRSVGRSRVRFAHGHRLRCWPRSVGRSRVRFAHGHRLRCWPRSVGRSRVRFAHGHRLRCWPRSVGRSRVRFAHGHRLRCWSWSTESTLARRGVGRRGGGDVVTVPGRSGASRSPVRPLAGPPIADAREAVARPGDRRIDPVSGA</sequence>